<feature type="compositionally biased region" description="Low complexity" evidence="4">
    <location>
        <begin position="112"/>
        <end position="122"/>
    </location>
</feature>
<dbReference type="InterPro" id="IPR018816">
    <property type="entry name" value="Cactin_central"/>
</dbReference>
<feature type="compositionally biased region" description="Basic and acidic residues" evidence="4">
    <location>
        <begin position="77"/>
        <end position="88"/>
    </location>
</feature>
<proteinExistence type="inferred from homology"/>
<evidence type="ECO:0000256" key="3">
    <source>
        <dbReference type="SAM" id="Coils"/>
    </source>
</evidence>
<dbReference type="Pfam" id="PF10312">
    <property type="entry name" value="Cactin_mid"/>
    <property type="match status" value="1"/>
</dbReference>
<feature type="region of interest" description="Disordered" evidence="4">
    <location>
        <begin position="1"/>
        <end position="144"/>
    </location>
</feature>
<feature type="compositionally biased region" description="Polar residues" evidence="4">
    <location>
        <begin position="1"/>
        <end position="19"/>
    </location>
</feature>
<gene>
    <name evidence="7" type="ORF">PGABG01_0804300</name>
</gene>
<keyword evidence="3" id="KW-0175">Coiled coil</keyword>
<keyword evidence="8" id="KW-1185">Reference proteome</keyword>
<evidence type="ECO:0000259" key="5">
    <source>
        <dbReference type="Pfam" id="PF09732"/>
    </source>
</evidence>
<feature type="compositionally biased region" description="Low complexity" evidence="4">
    <location>
        <begin position="41"/>
        <end position="55"/>
    </location>
</feature>
<comment type="similarity">
    <text evidence="1">Belongs to the CACTIN family.</text>
</comment>
<dbReference type="EMBL" id="LT969431">
    <property type="protein sequence ID" value="SOV13302.1"/>
    <property type="molecule type" value="Genomic_DNA"/>
</dbReference>
<organism evidence="7 8">
    <name type="scientific">Plasmodium gaboni</name>
    <dbReference type="NCBI Taxonomy" id="647221"/>
    <lineage>
        <taxon>Eukaryota</taxon>
        <taxon>Sar</taxon>
        <taxon>Alveolata</taxon>
        <taxon>Apicomplexa</taxon>
        <taxon>Aconoidasida</taxon>
        <taxon>Haemosporida</taxon>
        <taxon>Plasmodiidae</taxon>
        <taxon>Plasmodium</taxon>
        <taxon>Plasmodium (Laverania)</taxon>
    </lineage>
</organism>
<sequence length="764" mass="92842">MASDESSGDNFSSGDALSHTSEKNKNKNKNKKYDKYKRDTSSLSSSHSSYISNASRVRDERRKKKKYKEKKRSYHNRNRDDNYIHSDNDYDDDDDYNHYVKKKKHKKDKYKSPSCSYSSDNSSEGEKKKRKHKKEKKRKEKDNKRDTKIFDDEIKNNKENNLTVKELKKERENLMRQHFNYTDECNPFGDNTLSTPFVWKLKNKYEKIKNQKKIKLTTNSLLENCVSKINEIEQVKKRREDREKERQMIEDHRLQLEKQKNQINIKEYMEKEHLFFFNQEIHFSNNRIKHKDIQPIDIFRTSIQILKGEEHIQKSVNINNYTMPFNKILEGLREKELINCERQIKLFQMHDKMFDQEKYENFWNALLFFCKYYLDKIQLKEEENNNIDDNTDNKIESFFLNKTYNELITYEDKIKKKILMEESTDKDMNYWNRILFKIPYYKSKYILKCFQEKLKKKLNKIDNTNEHHDRGQIKTSEKKISVVEEKQESLPYKCESPILYDIKYFEKNKYEIENVYNSEEELKERKKIYENILIKLKGMEEEEEEQEEDLSILSFIKGDNNKEMERNNKVDIMNDNDRYSHLECVTEDFKNKDNLNNLFKEDKKIFDSFVQREKKKGIKDEIIMKDIPHHIIKTATLLKDSLFVARKPLYFNRIKTSFDWNKYNKTHYDYENTPPKYICGYKFNIFYTNLINKNHKPTWKLYPSNDGDDTKVIIIFHGGIPYLDIAFKIINAEWSLDKNKGFRNIFDRGILQLYFNFKKKRYRR</sequence>
<dbReference type="PANTHER" id="PTHR21737">
    <property type="entry name" value="POLYGLUTAMINE BINDING PROTEIN 1/MARVEL MEMBRANE-ASSOCIATING DOMAIN CONTAINING 3"/>
    <property type="match status" value="1"/>
</dbReference>
<dbReference type="Pfam" id="PF09732">
    <property type="entry name" value="CactinC_cactus"/>
    <property type="match status" value="1"/>
</dbReference>
<feature type="coiled-coil region" evidence="3">
    <location>
        <begin position="157"/>
        <end position="184"/>
    </location>
</feature>
<dbReference type="PANTHER" id="PTHR21737:SF4">
    <property type="entry name" value="SPLICING FACTOR CACTIN"/>
    <property type="match status" value="1"/>
</dbReference>
<feature type="domain" description="Splicing factor cactin central" evidence="6">
    <location>
        <begin position="258"/>
        <end position="450"/>
    </location>
</feature>
<accession>A0ABY1UKS9</accession>
<protein>
    <recommendedName>
        <fullName evidence="2">Splicing factor Cactin</fullName>
    </recommendedName>
</protein>
<reference evidence="7" key="1">
    <citation type="submission" date="2016-09" db="EMBL/GenBank/DDBJ databases">
        <authorList>
            <consortium name="Pathogen Informatics"/>
            <person name="Sun Q."/>
            <person name="Inoue M."/>
        </authorList>
    </citation>
    <scope>NUCLEOTIDE SEQUENCE</scope>
</reference>
<feature type="compositionally biased region" description="Basic residues" evidence="4">
    <location>
        <begin position="128"/>
        <end position="139"/>
    </location>
</feature>
<evidence type="ECO:0000256" key="2">
    <source>
        <dbReference type="ARBA" id="ARBA00034534"/>
    </source>
</evidence>
<feature type="compositionally biased region" description="Basic and acidic residues" evidence="4">
    <location>
        <begin position="20"/>
        <end position="40"/>
    </location>
</feature>
<evidence type="ECO:0000256" key="1">
    <source>
        <dbReference type="ARBA" id="ARBA00006895"/>
    </source>
</evidence>
<name>A0ABY1UKS9_9APIC</name>
<evidence type="ECO:0000259" key="6">
    <source>
        <dbReference type="Pfam" id="PF10312"/>
    </source>
</evidence>
<dbReference type="Proteomes" id="UP000831156">
    <property type="component" value="Chromosome 8"/>
</dbReference>
<feature type="compositionally biased region" description="Basic residues" evidence="4">
    <location>
        <begin position="99"/>
        <end position="109"/>
    </location>
</feature>
<feature type="compositionally biased region" description="Basic residues" evidence="4">
    <location>
        <begin position="61"/>
        <end position="76"/>
    </location>
</feature>
<feature type="coiled-coil region" evidence="3">
    <location>
        <begin position="232"/>
        <end position="262"/>
    </location>
</feature>
<evidence type="ECO:0000313" key="7">
    <source>
        <dbReference type="EMBL" id="SOV13302.1"/>
    </source>
</evidence>
<evidence type="ECO:0000256" key="4">
    <source>
        <dbReference type="SAM" id="MobiDB-lite"/>
    </source>
</evidence>
<dbReference type="InterPro" id="IPR019134">
    <property type="entry name" value="Cactin_C"/>
</dbReference>
<evidence type="ECO:0000313" key="8">
    <source>
        <dbReference type="Proteomes" id="UP000831156"/>
    </source>
</evidence>
<dbReference type="SMART" id="SM01050">
    <property type="entry name" value="CactinC_cactus"/>
    <property type="match status" value="1"/>
</dbReference>
<feature type="domain" description="Splicing factor Cactin C-terminal" evidence="5">
    <location>
        <begin position="645"/>
        <end position="764"/>
    </location>
</feature>